<sequence length="613" mass="64007">MVDRFLVWLGTGVVMAGVSAAVLAGSGVAMATDGASDDGGDKSTSESSDSTGAKDNSGANNSSPTGPEGNDVDKKDDDPADAKKDAGDGDKGASTAEDAKGDDATDEKTGESDNGDEVTGEDVIEEDVTGTDEEPGEFVDLTQGEHNNTGSRTNDVQANYAENLRQDPPVVDGVDDLGPAANLEGENADTKLAVVNNDPEPVQEQRVVALTTVFDEQPEEPEFSAVAFAAPLAAPVSATATAPLLNVLLDVVGTIIFGIYNFAIQLFGGPPMLPPGSTVTVLSSRLRLDCGCAPGSGETVPVDWYIPKDPEPDRIIYLQHGFLAAGPWYSYTAATLAEQTKSIVVAPSITSNFLKYDQCWLGGAPMHQAMAGLFKEGNRALSDSALAAGYAGAIPDRVVLMGHSAGGSAVSGIARYMTENRSIDRLAGVVLLDGVGMNGKMAEDLAKVPDEIPIYQLAAPKYMWNMFGSGTTALMQARPDAEFYGVTLAGGSHVDTMRGGNFLIQFSQQLVAGFSRPQNVAAAQILMVGWVNDMFDPDGPRQGIYLDRGETFALDTPAGQATLVDLPNSLRRPYLLNFLEPFMAGSAGLFNLQPGCLREPTGTAAGCTSSVAA</sequence>
<evidence type="ECO:0000256" key="1">
    <source>
        <dbReference type="SAM" id="MobiDB-lite"/>
    </source>
</evidence>
<dbReference type="RefSeq" id="WP_014209196.1">
    <property type="nucleotide sequence ID" value="NC_016604.1"/>
</dbReference>
<dbReference type="EMBL" id="CP003169">
    <property type="protein sequence ID" value="AEV71380.1"/>
    <property type="molecule type" value="Genomic_DNA"/>
</dbReference>
<feature type="compositionally biased region" description="Polar residues" evidence="1">
    <location>
        <begin position="45"/>
        <end position="65"/>
    </location>
</feature>
<dbReference type="Proteomes" id="UP000005442">
    <property type="component" value="Chromosome"/>
</dbReference>
<evidence type="ECO:0008006" key="5">
    <source>
        <dbReference type="Google" id="ProtNLM"/>
    </source>
</evidence>
<dbReference type="STRING" id="710685.MycrhN_0745"/>
<feature type="compositionally biased region" description="Acidic residues" evidence="1">
    <location>
        <begin position="113"/>
        <end position="137"/>
    </location>
</feature>
<dbReference type="eggNOG" id="COG1073">
    <property type="taxonomic scope" value="Bacteria"/>
</dbReference>
<dbReference type="OrthoDB" id="4568724at2"/>
<feature type="compositionally biased region" description="Polar residues" evidence="1">
    <location>
        <begin position="144"/>
        <end position="154"/>
    </location>
</feature>
<accession>G8RQH4</accession>
<dbReference type="SUPFAM" id="SSF53474">
    <property type="entry name" value="alpha/beta-Hydrolases"/>
    <property type="match status" value="1"/>
</dbReference>
<dbReference type="PATRIC" id="fig|710685.3.peg.752"/>
<feature type="signal peptide" evidence="2">
    <location>
        <begin position="1"/>
        <end position="31"/>
    </location>
</feature>
<reference evidence="3 4" key="1">
    <citation type="submission" date="2011-12" db="EMBL/GenBank/DDBJ databases">
        <title>Complete sequence of Mycobacterium rhodesiae NBB3.</title>
        <authorList>
            <consortium name="US DOE Joint Genome Institute"/>
            <person name="Lucas S."/>
            <person name="Han J."/>
            <person name="Lapidus A."/>
            <person name="Cheng J.-F."/>
            <person name="Goodwin L."/>
            <person name="Pitluck S."/>
            <person name="Peters L."/>
            <person name="Mikhailova N."/>
            <person name="Gu W."/>
            <person name="Detter J.C."/>
            <person name="Han C."/>
            <person name="Tapia R."/>
            <person name="Land M."/>
            <person name="Hauser L."/>
            <person name="Kyrpides N."/>
            <person name="Ivanova N."/>
            <person name="Pagani I."/>
            <person name="Mattes T."/>
            <person name="Holmes A."/>
            <person name="Rutledge P."/>
            <person name="Paulsen I."/>
            <person name="Coleman N."/>
            <person name="Woyke T."/>
        </authorList>
    </citation>
    <scope>NUCLEOTIDE SEQUENCE [LARGE SCALE GENOMIC DNA]</scope>
    <source>
        <strain evidence="3 4">NBB3</strain>
    </source>
</reference>
<keyword evidence="2" id="KW-0732">Signal</keyword>
<evidence type="ECO:0000256" key="2">
    <source>
        <dbReference type="SAM" id="SignalP"/>
    </source>
</evidence>
<feature type="region of interest" description="Disordered" evidence="1">
    <location>
        <begin position="32"/>
        <end position="154"/>
    </location>
</feature>
<protein>
    <recommendedName>
        <fullName evidence="5">Esterase/lipase</fullName>
    </recommendedName>
</protein>
<name>G8RQH4_MYCRN</name>
<evidence type="ECO:0000313" key="3">
    <source>
        <dbReference type="EMBL" id="AEV71380.1"/>
    </source>
</evidence>
<dbReference type="AlphaFoldDB" id="G8RQH4"/>
<dbReference type="KEGG" id="mrh:MycrhN_0745"/>
<dbReference type="HOGENOM" id="CLU_032981_0_0_11"/>
<proteinExistence type="predicted"/>
<dbReference type="Gene3D" id="3.40.50.1820">
    <property type="entry name" value="alpha/beta hydrolase"/>
    <property type="match status" value="1"/>
</dbReference>
<keyword evidence="4" id="KW-1185">Reference proteome</keyword>
<feature type="compositionally biased region" description="Basic and acidic residues" evidence="1">
    <location>
        <begin position="71"/>
        <end position="111"/>
    </location>
</feature>
<feature type="chain" id="PRO_5003514783" description="Esterase/lipase" evidence="2">
    <location>
        <begin position="32"/>
        <end position="613"/>
    </location>
</feature>
<gene>
    <name evidence="3" type="ordered locus">MycrhN_0745</name>
</gene>
<dbReference type="InterPro" id="IPR029058">
    <property type="entry name" value="AB_hydrolase_fold"/>
</dbReference>
<organism evidence="3 4">
    <name type="scientific">Mycolicibacterium rhodesiae (strain NBB3)</name>
    <name type="common">Mycobacterium rhodesiae</name>
    <dbReference type="NCBI Taxonomy" id="710685"/>
    <lineage>
        <taxon>Bacteria</taxon>
        <taxon>Bacillati</taxon>
        <taxon>Actinomycetota</taxon>
        <taxon>Actinomycetes</taxon>
        <taxon>Mycobacteriales</taxon>
        <taxon>Mycobacteriaceae</taxon>
        <taxon>Mycolicibacterium</taxon>
    </lineage>
</organism>
<evidence type="ECO:0000313" key="4">
    <source>
        <dbReference type="Proteomes" id="UP000005442"/>
    </source>
</evidence>